<dbReference type="InterPro" id="IPR018910">
    <property type="entry name" value="LpqB_C"/>
</dbReference>
<dbReference type="Pfam" id="PF25976">
    <property type="entry name" value="LpqB_N"/>
    <property type="match status" value="1"/>
</dbReference>
<dbReference type="InterPro" id="IPR019606">
    <property type="entry name" value="GerMN"/>
</dbReference>
<feature type="region of interest" description="Disordered" evidence="1">
    <location>
        <begin position="299"/>
        <end position="333"/>
    </location>
</feature>
<evidence type="ECO:0000259" key="3">
    <source>
        <dbReference type="SMART" id="SM00909"/>
    </source>
</evidence>
<comment type="caution">
    <text evidence="4">The sequence shown here is derived from an EMBL/GenBank/DDBJ whole genome shotgun (WGS) entry which is preliminary data.</text>
</comment>
<feature type="signal peptide" evidence="2">
    <location>
        <begin position="1"/>
        <end position="25"/>
    </location>
</feature>
<dbReference type="Proteomes" id="UP000251891">
    <property type="component" value="Unassembled WGS sequence"/>
</dbReference>
<proteinExistence type="predicted"/>
<dbReference type="Pfam" id="PF10647">
    <property type="entry name" value="Gmad1"/>
    <property type="match status" value="1"/>
</dbReference>
<accession>A0A365H5B3</accession>
<evidence type="ECO:0000313" key="4">
    <source>
        <dbReference type="EMBL" id="RAY14287.1"/>
    </source>
</evidence>
<reference evidence="4 5" key="1">
    <citation type="submission" date="2018-06" db="EMBL/GenBank/DDBJ databases">
        <title>Actinomadura craniellae sp. nov. isolated from marine sponge Craniella sp.</title>
        <authorList>
            <person name="Li L."/>
            <person name="Xu Q.H."/>
            <person name="Lin H.W."/>
            <person name="Lu Y.H."/>
        </authorList>
    </citation>
    <scope>NUCLEOTIDE SEQUENCE [LARGE SCALE GENOMIC DNA]</scope>
    <source>
        <strain evidence="4 5">LHW63021</strain>
    </source>
</reference>
<evidence type="ECO:0000256" key="2">
    <source>
        <dbReference type="SAM" id="SignalP"/>
    </source>
</evidence>
<gene>
    <name evidence="4" type="ORF">DPM19_15025</name>
</gene>
<name>A0A365H5B3_9ACTN</name>
<evidence type="ECO:0000256" key="1">
    <source>
        <dbReference type="SAM" id="MobiDB-lite"/>
    </source>
</evidence>
<dbReference type="AlphaFoldDB" id="A0A365H5B3"/>
<dbReference type="OrthoDB" id="3226781at2"/>
<dbReference type="EMBL" id="QLYX01000006">
    <property type="protein sequence ID" value="RAY14287.1"/>
    <property type="molecule type" value="Genomic_DNA"/>
</dbReference>
<dbReference type="SUPFAM" id="SSF82171">
    <property type="entry name" value="DPP6 N-terminal domain-like"/>
    <property type="match status" value="1"/>
</dbReference>
<dbReference type="RefSeq" id="WP_111867840.1">
    <property type="nucleotide sequence ID" value="NZ_QLYX01000006.1"/>
</dbReference>
<evidence type="ECO:0000313" key="5">
    <source>
        <dbReference type="Proteomes" id="UP000251891"/>
    </source>
</evidence>
<feature type="chain" id="PRO_5017040557" description="GerMN domain-containing protein" evidence="2">
    <location>
        <begin position="26"/>
        <end position="600"/>
    </location>
</feature>
<dbReference type="SMART" id="SM00909">
    <property type="entry name" value="Germane"/>
    <property type="match status" value="1"/>
</dbReference>
<keyword evidence="5" id="KW-1185">Reference proteome</keyword>
<organism evidence="4 5">
    <name type="scientific">Actinomadura craniellae</name>
    <dbReference type="NCBI Taxonomy" id="2231787"/>
    <lineage>
        <taxon>Bacteria</taxon>
        <taxon>Bacillati</taxon>
        <taxon>Actinomycetota</taxon>
        <taxon>Actinomycetes</taxon>
        <taxon>Streptosporangiales</taxon>
        <taxon>Thermomonosporaceae</taxon>
        <taxon>Actinomadura</taxon>
    </lineage>
</organism>
<protein>
    <recommendedName>
        <fullName evidence="3">GerMN domain-containing protein</fullName>
    </recommendedName>
</protein>
<feature type="domain" description="GerMN" evidence="3">
    <location>
        <begin position="219"/>
        <end position="306"/>
    </location>
</feature>
<dbReference type="InterPro" id="IPR059026">
    <property type="entry name" value="LpqB_N"/>
</dbReference>
<sequence length="600" mass="64695">MSRPGHGRGRRPGRLFALVTVLACAAGCAGVPTGGRVASGPPAERVEQVDDPYVRIVPVRPGADWEPVDIVRGFLIASASFDDGHRVARAYLAPGTEWQPEARPGVTVYEDSVDVVATEPGATQVSVAVRGSQVGAIGRDGQYEADARPIDQTFHLSRDARGQWRISGLPEQLTDGLLLSRRDVDRAFRTLNLYFFAPDGNVVVPNPVFLPLVNRQDLARQLVRALLGGPTSWLQPAVKTTFPAGTRLLGDGVQVSDGVAVVDLSAEARTGDRRRMSAQLMWTLRQLPEVRQMRIQIDGETVRPDGAGPTQSPRDWIGYSPDASTPETPQPAFLRGPDARLHRLGEDASQPVGDTVHRPAVSLDAGFVAGLDEDGRQVLAGPVRAGATTLRGTLVASRPRSRFTTPTWDRNGALWVVESDSEGSWLWVKESGREWARVERWGLGGYEVLAMRIARDGVRVAALVKDGERAQIQLGRIAREPAGRVMGENFLPVSSDVVNARDLFWYDSGTLAVLGTTAADTQVFPYLVPVSGGMITPIGIGALGDPVSITAAPDSPVLVGSIRRDAQGRQRAHICRQRNPDERSSEWLCTVPGSDPAYPG</sequence>
<keyword evidence="2" id="KW-0732">Signal</keyword>
<dbReference type="Pfam" id="PF10646">
    <property type="entry name" value="Germane"/>
    <property type="match status" value="1"/>
</dbReference>